<dbReference type="AlphaFoldDB" id="A0A433QLH1"/>
<feature type="domain" description="UBC core" evidence="3">
    <location>
        <begin position="49"/>
        <end position="201"/>
    </location>
</feature>
<reference evidence="4 5" key="1">
    <citation type="journal article" date="2018" name="New Phytol.">
        <title>Phylogenomics of Endogonaceae and evolution of mycorrhizas within Mucoromycota.</title>
        <authorList>
            <person name="Chang Y."/>
            <person name="Desiro A."/>
            <person name="Na H."/>
            <person name="Sandor L."/>
            <person name="Lipzen A."/>
            <person name="Clum A."/>
            <person name="Barry K."/>
            <person name="Grigoriev I.V."/>
            <person name="Martin F.M."/>
            <person name="Stajich J.E."/>
            <person name="Smith M.E."/>
            <person name="Bonito G."/>
            <person name="Spatafora J.W."/>
        </authorList>
    </citation>
    <scope>NUCLEOTIDE SEQUENCE [LARGE SCALE GENOMIC DNA]</scope>
    <source>
        <strain evidence="4 5">AD002</strain>
    </source>
</reference>
<sequence>MDGVWWCGGVVESSEQQQPTGRQDDRGDTGGRQRVWGVTRAWPTQGSPPLSSLHQRHIRHGEAAVHPASREGAERLPLLLSAPPKTFPLAGRPLTIWRLSLEGAADTLYAFQFTPSYPLESPEVVFMFPNVPVHPHHLTKSFPSMRQYQPCRCHMLRLHKIYSNGHICLNILYKDWSPVQTVAQVCLSILSMLSSSTRKVT</sequence>
<proteinExistence type="predicted"/>
<dbReference type="CDD" id="cd23808">
    <property type="entry name" value="UBCc_UBE2W"/>
    <property type="match status" value="1"/>
</dbReference>
<name>A0A433QLH1_9FUNG</name>
<dbReference type="SUPFAM" id="SSF54495">
    <property type="entry name" value="UBC-like"/>
    <property type="match status" value="1"/>
</dbReference>
<accession>A0A433QLH1</accession>
<dbReference type="Pfam" id="PF00179">
    <property type="entry name" value="UQ_con"/>
    <property type="match status" value="1"/>
</dbReference>
<dbReference type="EMBL" id="RBNJ01003684">
    <property type="protein sequence ID" value="RUS30643.1"/>
    <property type="molecule type" value="Genomic_DNA"/>
</dbReference>
<dbReference type="Proteomes" id="UP000274822">
    <property type="component" value="Unassembled WGS sequence"/>
</dbReference>
<organism evidence="4 5">
    <name type="scientific">Jimgerdemannia flammicorona</name>
    <dbReference type="NCBI Taxonomy" id="994334"/>
    <lineage>
        <taxon>Eukaryota</taxon>
        <taxon>Fungi</taxon>
        <taxon>Fungi incertae sedis</taxon>
        <taxon>Mucoromycota</taxon>
        <taxon>Mucoromycotina</taxon>
        <taxon>Endogonomycetes</taxon>
        <taxon>Endogonales</taxon>
        <taxon>Endogonaceae</taxon>
        <taxon>Jimgerdemannia</taxon>
    </lineage>
</organism>
<evidence type="ECO:0000313" key="5">
    <source>
        <dbReference type="Proteomes" id="UP000274822"/>
    </source>
</evidence>
<dbReference type="Gene3D" id="3.10.110.10">
    <property type="entry name" value="Ubiquitin Conjugating Enzyme"/>
    <property type="match status" value="1"/>
</dbReference>
<dbReference type="InterPro" id="IPR016135">
    <property type="entry name" value="UBQ-conjugating_enzyme/RWD"/>
</dbReference>
<keyword evidence="5" id="KW-1185">Reference proteome</keyword>
<dbReference type="PROSITE" id="PS50127">
    <property type="entry name" value="UBC_2"/>
    <property type="match status" value="1"/>
</dbReference>
<evidence type="ECO:0000259" key="3">
    <source>
        <dbReference type="PROSITE" id="PS50127"/>
    </source>
</evidence>
<dbReference type="PANTHER" id="PTHR24067">
    <property type="entry name" value="UBIQUITIN-CONJUGATING ENZYME E2"/>
    <property type="match status" value="1"/>
</dbReference>
<evidence type="ECO:0000313" key="4">
    <source>
        <dbReference type="EMBL" id="RUS30643.1"/>
    </source>
</evidence>
<dbReference type="InterPro" id="IPR000608">
    <property type="entry name" value="UBC"/>
</dbReference>
<feature type="region of interest" description="Disordered" evidence="2">
    <location>
        <begin position="10"/>
        <end position="32"/>
    </location>
</feature>
<feature type="compositionally biased region" description="Basic and acidic residues" evidence="2">
    <location>
        <begin position="22"/>
        <end position="31"/>
    </location>
</feature>
<protein>
    <recommendedName>
        <fullName evidence="3">UBC core domain-containing protein</fullName>
    </recommendedName>
</protein>
<gene>
    <name evidence="4" type="ORF">BC938DRAFT_479125</name>
</gene>
<evidence type="ECO:0000256" key="2">
    <source>
        <dbReference type="SAM" id="MobiDB-lite"/>
    </source>
</evidence>
<keyword evidence="1" id="KW-0833">Ubl conjugation pathway</keyword>
<evidence type="ECO:0000256" key="1">
    <source>
        <dbReference type="ARBA" id="ARBA00022786"/>
    </source>
</evidence>
<dbReference type="InterPro" id="IPR050113">
    <property type="entry name" value="Ub_conjugating_enzyme"/>
</dbReference>
<comment type="caution">
    <text evidence="4">The sequence shown here is derived from an EMBL/GenBank/DDBJ whole genome shotgun (WGS) entry which is preliminary data.</text>
</comment>